<dbReference type="Proteomes" id="UP001158576">
    <property type="component" value="Chromosome XSR"/>
</dbReference>
<name>A0ABN7SHI4_OIKDI</name>
<evidence type="ECO:0000256" key="4">
    <source>
        <dbReference type="ARBA" id="ARBA00023163"/>
    </source>
</evidence>
<keyword evidence="3" id="KW-0805">Transcription regulation</keyword>
<dbReference type="SUPFAM" id="SSF101546">
    <property type="entry name" value="ASF1-like"/>
    <property type="match status" value="1"/>
</dbReference>
<accession>A0ABN7SHI4</accession>
<gene>
    <name evidence="7" type="ORF">OKIOD_LOCUS8439</name>
</gene>
<keyword evidence="5" id="KW-0143">Chaperone</keyword>
<evidence type="ECO:0000256" key="3">
    <source>
        <dbReference type="ARBA" id="ARBA00023015"/>
    </source>
</evidence>
<dbReference type="Gene3D" id="2.60.40.1490">
    <property type="entry name" value="Histone chaperone ASF1-like"/>
    <property type="match status" value="1"/>
</dbReference>
<dbReference type="EMBL" id="OU015569">
    <property type="protein sequence ID" value="CAG5100179.1"/>
    <property type="molecule type" value="Genomic_DNA"/>
</dbReference>
<evidence type="ECO:0000256" key="5">
    <source>
        <dbReference type="ARBA" id="ARBA00023186"/>
    </source>
</evidence>
<evidence type="ECO:0000256" key="6">
    <source>
        <dbReference type="ARBA" id="ARBA00023242"/>
    </source>
</evidence>
<evidence type="ECO:0000313" key="8">
    <source>
        <dbReference type="Proteomes" id="UP001158576"/>
    </source>
</evidence>
<evidence type="ECO:0000256" key="2">
    <source>
        <dbReference type="ARBA" id="ARBA00006051"/>
    </source>
</evidence>
<keyword evidence="6" id="KW-0539">Nucleus</keyword>
<dbReference type="Pfam" id="PF04729">
    <property type="entry name" value="ASF1_hist_chap"/>
    <property type="match status" value="1"/>
</dbReference>
<comment type="subcellular location">
    <subcellularLocation>
        <location evidence="1">Nucleus</location>
    </subcellularLocation>
</comment>
<dbReference type="PANTHER" id="PTHR12040:SF0">
    <property type="entry name" value="HISTONE CHAPERONE ASF1"/>
    <property type="match status" value="1"/>
</dbReference>
<comment type="similarity">
    <text evidence="2">Belongs to the ASF1 family.</text>
</comment>
<keyword evidence="8" id="KW-1185">Reference proteome</keyword>
<sequence>MAKVQITAIEVLSEPGVDFKVCDPFRFKIRFECHEDLVADLDWRVIYVGSSLSSTQDQELDELCTGPITKGTHEFILEVPGPDPTRLPAAEIVGVTVVLLRVFYLEQEFIRIGYYINNEYKTEEMRNEPPEMPVIEELRRLVCDNPRVTRLSINWEENSPLMPSPEEEAQFQADQFEHELDAILNAADTDPAAVSAAFDEIFAPPPVFGTEHDEMALD</sequence>
<protein>
    <submittedName>
        <fullName evidence="7">Oidioi.mRNA.OKI2018_I69.XSR.g16881.t1.cds</fullName>
    </submittedName>
</protein>
<reference evidence="7 8" key="1">
    <citation type="submission" date="2021-04" db="EMBL/GenBank/DDBJ databases">
        <authorList>
            <person name="Bliznina A."/>
        </authorList>
    </citation>
    <scope>NUCLEOTIDE SEQUENCE [LARGE SCALE GENOMIC DNA]</scope>
</reference>
<keyword evidence="4" id="KW-0804">Transcription</keyword>
<evidence type="ECO:0000313" key="7">
    <source>
        <dbReference type="EMBL" id="CAG5100179.1"/>
    </source>
</evidence>
<evidence type="ECO:0000256" key="1">
    <source>
        <dbReference type="ARBA" id="ARBA00004123"/>
    </source>
</evidence>
<proteinExistence type="inferred from homology"/>
<organism evidence="7 8">
    <name type="scientific">Oikopleura dioica</name>
    <name type="common">Tunicate</name>
    <dbReference type="NCBI Taxonomy" id="34765"/>
    <lineage>
        <taxon>Eukaryota</taxon>
        <taxon>Metazoa</taxon>
        <taxon>Chordata</taxon>
        <taxon>Tunicata</taxon>
        <taxon>Appendicularia</taxon>
        <taxon>Copelata</taxon>
        <taxon>Oikopleuridae</taxon>
        <taxon>Oikopleura</taxon>
    </lineage>
</organism>
<dbReference type="InterPro" id="IPR036747">
    <property type="entry name" value="ASF1-like_sf"/>
</dbReference>
<dbReference type="InterPro" id="IPR006818">
    <property type="entry name" value="ASF1-like"/>
</dbReference>
<dbReference type="PANTHER" id="PTHR12040">
    <property type="entry name" value="ANTI-SILENCING PROTEIN 1"/>
    <property type="match status" value="1"/>
</dbReference>